<dbReference type="SUPFAM" id="SSF47576">
    <property type="entry name" value="Calponin-homology domain, CH-domain"/>
    <property type="match status" value="1"/>
</dbReference>
<dbReference type="InterPro" id="IPR001997">
    <property type="entry name" value="Calponin/LIMCH1"/>
</dbReference>
<dbReference type="InterPro" id="IPR001715">
    <property type="entry name" value="CH_dom"/>
</dbReference>
<keyword evidence="3" id="KW-0112">Calmodulin-binding</keyword>
<evidence type="ECO:0000313" key="8">
    <source>
        <dbReference type="Proteomes" id="UP000694865"/>
    </source>
</evidence>
<organism evidence="8 9">
    <name type="scientific">Saccoglossus kowalevskii</name>
    <name type="common">Acorn worm</name>
    <dbReference type="NCBI Taxonomy" id="10224"/>
    <lineage>
        <taxon>Eukaryota</taxon>
        <taxon>Metazoa</taxon>
        <taxon>Hemichordata</taxon>
        <taxon>Enteropneusta</taxon>
        <taxon>Harrimaniidae</taxon>
        <taxon>Saccoglossus</taxon>
    </lineage>
</organism>
<accession>A0ABM0M647</accession>
<feature type="compositionally biased region" description="Polar residues" evidence="6">
    <location>
        <begin position="171"/>
        <end position="181"/>
    </location>
</feature>
<name>A0ABM0M647_SACKO</name>
<dbReference type="SMART" id="SM00033">
    <property type="entry name" value="CH"/>
    <property type="match status" value="1"/>
</dbReference>
<dbReference type="InterPro" id="IPR003096">
    <property type="entry name" value="SM22_calponin"/>
</dbReference>
<feature type="region of interest" description="Disordered" evidence="6">
    <location>
        <begin position="171"/>
        <end position="195"/>
    </location>
</feature>
<gene>
    <name evidence="9" type="primary">LOC100370951</name>
</gene>
<evidence type="ECO:0000256" key="3">
    <source>
        <dbReference type="ARBA" id="ARBA00022860"/>
    </source>
</evidence>
<evidence type="ECO:0000259" key="7">
    <source>
        <dbReference type="PROSITE" id="PS50021"/>
    </source>
</evidence>
<keyword evidence="4" id="KW-0009">Actin-binding</keyword>
<comment type="function">
    <text evidence="5">Thin filament-associated protein that is implicated in the regulation and modulation of smooth muscle contraction. It is capable of binding to actin, calmodulin and tropomyosin. The interaction of calponin with actin inhibits the actomyosin Mg-ATPase activity.</text>
</comment>
<dbReference type="InterPro" id="IPR050606">
    <property type="entry name" value="Calponin-like"/>
</dbReference>
<dbReference type="Proteomes" id="UP000694865">
    <property type="component" value="Unplaced"/>
</dbReference>
<evidence type="ECO:0000256" key="2">
    <source>
        <dbReference type="ARBA" id="ARBA00022737"/>
    </source>
</evidence>
<dbReference type="PROSITE" id="PS50021">
    <property type="entry name" value="CH"/>
    <property type="match status" value="1"/>
</dbReference>
<dbReference type="RefSeq" id="XP_006815488.1">
    <property type="nucleotide sequence ID" value="XM_006815425.1"/>
</dbReference>
<sequence length="195" mass="21542">MANKGRSYGLSAQVQAKIGAKRDPQQEAEVQEWIETLTGEKFPSDYAESLRDGIILCKLANTLVPGSVKKVNTNKTQSFKLRENIENFQKMAKNYGVPETDVFQVVDLFEKSNISQVTQCICAVGRLAQTKPGYTGPALGPKQSAENVREWTEEQLLAQKQMKGEIGLQMGQNKGASQAGQNFGLGRQINYTEPQ</sequence>
<dbReference type="PANTHER" id="PTHR47385:SF24">
    <property type="entry name" value="MUSCLE-SPECIFIC PROTEIN 20"/>
    <property type="match status" value="1"/>
</dbReference>
<dbReference type="InterPro" id="IPR000557">
    <property type="entry name" value="Calponin_repeat"/>
</dbReference>
<evidence type="ECO:0000256" key="5">
    <source>
        <dbReference type="ARBA" id="ARBA00025109"/>
    </source>
</evidence>
<feature type="domain" description="Calponin-homology (CH)" evidence="7">
    <location>
        <begin position="24"/>
        <end position="128"/>
    </location>
</feature>
<dbReference type="Pfam" id="PF00307">
    <property type="entry name" value="CH"/>
    <property type="match status" value="1"/>
</dbReference>
<dbReference type="PROSITE" id="PS51122">
    <property type="entry name" value="CALPONIN_2"/>
    <property type="match status" value="1"/>
</dbReference>
<reference evidence="9" key="1">
    <citation type="submission" date="2025-08" db="UniProtKB">
        <authorList>
            <consortium name="RefSeq"/>
        </authorList>
    </citation>
    <scope>IDENTIFICATION</scope>
    <source>
        <tissue evidence="9">Testes</tissue>
    </source>
</reference>
<evidence type="ECO:0000256" key="6">
    <source>
        <dbReference type="SAM" id="MobiDB-lite"/>
    </source>
</evidence>
<dbReference type="CDD" id="cd21207">
    <property type="entry name" value="CH_dMP20-like"/>
    <property type="match status" value="1"/>
</dbReference>
<keyword evidence="2" id="KW-0677">Repeat</keyword>
<dbReference type="PANTHER" id="PTHR47385">
    <property type="entry name" value="CALPONIN"/>
    <property type="match status" value="1"/>
</dbReference>
<evidence type="ECO:0000256" key="4">
    <source>
        <dbReference type="ARBA" id="ARBA00023203"/>
    </source>
</evidence>
<protein>
    <submittedName>
        <fullName evidence="9">Myophilin-like isoform X1</fullName>
    </submittedName>
</protein>
<keyword evidence="8" id="KW-1185">Reference proteome</keyword>
<dbReference type="GeneID" id="100370951"/>
<dbReference type="Gene3D" id="1.10.418.10">
    <property type="entry name" value="Calponin-like domain"/>
    <property type="match status" value="1"/>
</dbReference>
<dbReference type="Pfam" id="PF00402">
    <property type="entry name" value="Calponin"/>
    <property type="match status" value="1"/>
</dbReference>
<dbReference type="InterPro" id="IPR036872">
    <property type="entry name" value="CH_dom_sf"/>
</dbReference>
<proteinExistence type="inferred from homology"/>
<dbReference type="PRINTS" id="PR00888">
    <property type="entry name" value="SM22CALPONIN"/>
</dbReference>
<comment type="similarity">
    <text evidence="1">Belongs to the calponin family.</text>
</comment>
<evidence type="ECO:0000313" key="9">
    <source>
        <dbReference type="RefSeq" id="XP_006815488.1"/>
    </source>
</evidence>
<dbReference type="PRINTS" id="PR00889">
    <property type="entry name" value="CALPONIN"/>
</dbReference>
<evidence type="ECO:0000256" key="1">
    <source>
        <dbReference type="ARBA" id="ARBA00009631"/>
    </source>
</evidence>